<evidence type="ECO:0000313" key="2">
    <source>
        <dbReference type="EMBL" id="GHA96019.1"/>
    </source>
</evidence>
<organism evidence="2 3">
    <name type="scientific">Streptomyces termitum</name>
    <dbReference type="NCBI Taxonomy" id="67368"/>
    <lineage>
        <taxon>Bacteria</taxon>
        <taxon>Bacillati</taxon>
        <taxon>Actinomycetota</taxon>
        <taxon>Actinomycetes</taxon>
        <taxon>Kitasatosporales</taxon>
        <taxon>Streptomycetaceae</taxon>
        <taxon>Streptomyces</taxon>
    </lineage>
</organism>
<feature type="compositionally biased region" description="Low complexity" evidence="1">
    <location>
        <begin position="24"/>
        <end position="38"/>
    </location>
</feature>
<dbReference type="RefSeq" id="WP_189980086.1">
    <property type="nucleotide sequence ID" value="NZ_BMUL01000012.1"/>
</dbReference>
<gene>
    <name evidence="2" type="primary">cseA</name>
    <name evidence="2" type="ORF">GCM10010305_44340</name>
</gene>
<comment type="caution">
    <text evidence="2">The sequence shown here is derived from an EMBL/GenBank/DDBJ whole genome shotgun (WGS) entry which is preliminary data.</text>
</comment>
<accession>A0A918WBJ8</accession>
<evidence type="ECO:0000256" key="1">
    <source>
        <dbReference type="SAM" id="MobiDB-lite"/>
    </source>
</evidence>
<name>A0A918WBJ8_9ACTN</name>
<reference evidence="2" key="1">
    <citation type="journal article" date="2014" name="Int. J. Syst. Evol. Microbiol.">
        <title>Complete genome sequence of Corynebacterium casei LMG S-19264T (=DSM 44701T), isolated from a smear-ripened cheese.</title>
        <authorList>
            <consortium name="US DOE Joint Genome Institute (JGI-PGF)"/>
            <person name="Walter F."/>
            <person name="Albersmeier A."/>
            <person name="Kalinowski J."/>
            <person name="Ruckert C."/>
        </authorList>
    </citation>
    <scope>NUCLEOTIDE SEQUENCE</scope>
    <source>
        <strain evidence="2">JCM 4518</strain>
    </source>
</reference>
<feature type="region of interest" description="Disordered" evidence="1">
    <location>
        <begin position="239"/>
        <end position="261"/>
    </location>
</feature>
<dbReference type="Proteomes" id="UP000644020">
    <property type="component" value="Unassembled WGS sequence"/>
</dbReference>
<feature type="compositionally biased region" description="Gly residues" evidence="1">
    <location>
        <begin position="12"/>
        <end position="23"/>
    </location>
</feature>
<protein>
    <submittedName>
        <fullName evidence="2">Lipoprotein CseA</fullName>
    </submittedName>
</protein>
<feature type="region of interest" description="Disordered" evidence="1">
    <location>
        <begin position="61"/>
        <end position="97"/>
    </location>
</feature>
<dbReference type="AlphaFoldDB" id="A0A918WBJ8"/>
<feature type="region of interest" description="Disordered" evidence="1">
    <location>
        <begin position="1"/>
        <end position="38"/>
    </location>
</feature>
<proteinExistence type="predicted"/>
<sequence length="261" mass="26367">MRGLDEGDAAGRAGGGSHGGTGMPGPVRTAPPRAGGPRVAGVAAVAGLAAAGLFMAACSTGGTGSRDEGAARPDASAATVPTPPAAAPASPREKEGARVDPIALLKADPKIDDRVKDDLKPCVADAYPVDTSYGNLTGGAEPDVVVNVMTCGDAVGIGTYVYRRAPAGSGTGGTGYENVFTAEDAAVYGTIDRGDLIVTKQVYAKGDSVAYPSGEDVLTYRWAGTRFTQHDLVHNEYSRAVGEEEPTAEAEPVPRPSVPVG</sequence>
<reference evidence="2" key="2">
    <citation type="submission" date="2020-09" db="EMBL/GenBank/DDBJ databases">
        <authorList>
            <person name="Sun Q."/>
            <person name="Ohkuma M."/>
        </authorList>
    </citation>
    <scope>NUCLEOTIDE SEQUENCE</scope>
    <source>
        <strain evidence="2">JCM 4518</strain>
    </source>
</reference>
<dbReference type="EMBL" id="BMUL01000012">
    <property type="protein sequence ID" value="GHA96019.1"/>
    <property type="molecule type" value="Genomic_DNA"/>
</dbReference>
<keyword evidence="3" id="KW-1185">Reference proteome</keyword>
<evidence type="ECO:0000313" key="3">
    <source>
        <dbReference type="Proteomes" id="UP000644020"/>
    </source>
</evidence>
<keyword evidence="2" id="KW-0449">Lipoprotein</keyword>